<dbReference type="Proteomes" id="UP001054945">
    <property type="component" value="Unassembled WGS sequence"/>
</dbReference>
<protein>
    <submittedName>
        <fullName evidence="2">Uncharacterized protein</fullName>
    </submittedName>
</protein>
<evidence type="ECO:0000313" key="3">
    <source>
        <dbReference type="Proteomes" id="UP001054945"/>
    </source>
</evidence>
<organism evidence="2 3">
    <name type="scientific">Caerostris extrusa</name>
    <name type="common">Bark spider</name>
    <name type="synonym">Caerostris bankana</name>
    <dbReference type="NCBI Taxonomy" id="172846"/>
    <lineage>
        <taxon>Eukaryota</taxon>
        <taxon>Metazoa</taxon>
        <taxon>Ecdysozoa</taxon>
        <taxon>Arthropoda</taxon>
        <taxon>Chelicerata</taxon>
        <taxon>Arachnida</taxon>
        <taxon>Araneae</taxon>
        <taxon>Araneomorphae</taxon>
        <taxon>Entelegynae</taxon>
        <taxon>Araneoidea</taxon>
        <taxon>Araneidae</taxon>
        <taxon>Caerostris</taxon>
    </lineage>
</organism>
<name>A0AAV4Y8K2_CAEEX</name>
<dbReference type="AlphaFoldDB" id="A0AAV4Y8K2"/>
<evidence type="ECO:0000256" key="1">
    <source>
        <dbReference type="SAM" id="MobiDB-lite"/>
    </source>
</evidence>
<proteinExistence type="predicted"/>
<sequence length="102" mass="11445">MRLRSPVKAQGTGAQTPSPFTKGSSKLNDVFLSLISWYEIAVCFCPIGLYTSECVLLTAIRRLPCQQLLYTTTLLPNHDFRTLPAQIPPSPQSNHRKLRCLQ</sequence>
<evidence type="ECO:0000313" key="2">
    <source>
        <dbReference type="EMBL" id="GIZ03423.1"/>
    </source>
</evidence>
<feature type="region of interest" description="Disordered" evidence="1">
    <location>
        <begin position="1"/>
        <end position="23"/>
    </location>
</feature>
<gene>
    <name evidence="2" type="ORF">CEXT_71191</name>
</gene>
<dbReference type="EMBL" id="BPLR01001600">
    <property type="protein sequence ID" value="GIZ03423.1"/>
    <property type="molecule type" value="Genomic_DNA"/>
</dbReference>
<keyword evidence="3" id="KW-1185">Reference proteome</keyword>
<comment type="caution">
    <text evidence="2">The sequence shown here is derived from an EMBL/GenBank/DDBJ whole genome shotgun (WGS) entry which is preliminary data.</text>
</comment>
<reference evidence="2 3" key="1">
    <citation type="submission" date="2021-06" db="EMBL/GenBank/DDBJ databases">
        <title>Caerostris extrusa draft genome.</title>
        <authorList>
            <person name="Kono N."/>
            <person name="Arakawa K."/>
        </authorList>
    </citation>
    <scope>NUCLEOTIDE SEQUENCE [LARGE SCALE GENOMIC DNA]</scope>
</reference>
<accession>A0AAV4Y8K2</accession>
<feature type="compositionally biased region" description="Polar residues" evidence="1">
    <location>
        <begin position="12"/>
        <end position="23"/>
    </location>
</feature>